<evidence type="ECO:0000313" key="1">
    <source>
        <dbReference type="EMBL" id="OMJ25905.1"/>
    </source>
</evidence>
<dbReference type="EMBL" id="LSSN01000094">
    <property type="protein sequence ID" value="OMJ25905.1"/>
    <property type="molecule type" value="Genomic_DNA"/>
</dbReference>
<proteinExistence type="predicted"/>
<evidence type="ECO:0000313" key="2">
    <source>
        <dbReference type="Proteomes" id="UP000187283"/>
    </source>
</evidence>
<dbReference type="AlphaFoldDB" id="A0A1R1YGG7"/>
<comment type="caution">
    <text evidence="1">The sequence shown here is derived from an EMBL/GenBank/DDBJ whole genome shotgun (WGS) entry which is preliminary data.</text>
</comment>
<organism evidence="1 2">
    <name type="scientific">Smittium culicis</name>
    <dbReference type="NCBI Taxonomy" id="133412"/>
    <lineage>
        <taxon>Eukaryota</taxon>
        <taxon>Fungi</taxon>
        <taxon>Fungi incertae sedis</taxon>
        <taxon>Zoopagomycota</taxon>
        <taxon>Kickxellomycotina</taxon>
        <taxon>Harpellomycetes</taxon>
        <taxon>Harpellales</taxon>
        <taxon>Legeriomycetaceae</taxon>
        <taxon>Smittium</taxon>
    </lineage>
</organism>
<sequence>MYVEFNWEDPINVCSSTTCEIHAPTNLVTKIQYSVDIEFMDIECNSDEASNSEPDLLEEPNFVIERTLIVARVGGLH</sequence>
<keyword evidence="2" id="KW-1185">Reference proteome</keyword>
<accession>A0A1R1YGG7</accession>
<reference evidence="1 2" key="1">
    <citation type="submission" date="2017-01" db="EMBL/GenBank/DDBJ databases">
        <authorList>
            <person name="Mah S.A."/>
            <person name="Swanson W.J."/>
            <person name="Moy G.W."/>
            <person name="Vacquier V.D."/>
        </authorList>
    </citation>
    <scope>NUCLEOTIDE SEQUENCE [LARGE SCALE GENOMIC DNA]</scope>
    <source>
        <strain evidence="1 2">GSMNP</strain>
    </source>
</reference>
<protein>
    <submittedName>
        <fullName evidence="1">Uncharacterized protein</fullName>
    </submittedName>
</protein>
<gene>
    <name evidence="1" type="ORF">AYI70_g580</name>
</gene>
<name>A0A1R1YGG7_9FUNG</name>
<dbReference type="Proteomes" id="UP000187283">
    <property type="component" value="Unassembled WGS sequence"/>
</dbReference>